<accession>A0ABV9YNF8</accession>
<dbReference type="RefSeq" id="WP_378037032.1">
    <property type="nucleotide sequence ID" value="NZ_JBHSIV010000015.1"/>
</dbReference>
<keyword evidence="2" id="KW-1185">Reference proteome</keyword>
<sequence>MVYDNSGTTHVVISDELHGRTAALPHVASIKIPALPADLPEEMVVLAPSFAPAGQEDYSTTDIRRRRR</sequence>
<name>A0ABV9YNF8_9PSEU</name>
<comment type="caution">
    <text evidence="1">The sequence shown here is derived from an EMBL/GenBank/DDBJ whole genome shotgun (WGS) entry which is preliminary data.</text>
</comment>
<dbReference type="EMBL" id="JBHSIV010000015">
    <property type="protein sequence ID" value="MFC5063669.1"/>
    <property type="molecule type" value="Genomic_DNA"/>
</dbReference>
<dbReference type="Proteomes" id="UP001595947">
    <property type="component" value="Unassembled WGS sequence"/>
</dbReference>
<evidence type="ECO:0000313" key="1">
    <source>
        <dbReference type="EMBL" id="MFC5063669.1"/>
    </source>
</evidence>
<protein>
    <submittedName>
        <fullName evidence="1">Uncharacterized protein</fullName>
    </submittedName>
</protein>
<gene>
    <name evidence="1" type="ORF">ACFPBZ_15710</name>
</gene>
<evidence type="ECO:0000313" key="2">
    <source>
        <dbReference type="Proteomes" id="UP001595947"/>
    </source>
</evidence>
<reference evidence="2" key="1">
    <citation type="journal article" date="2019" name="Int. J. Syst. Evol. Microbiol.">
        <title>The Global Catalogue of Microorganisms (GCM) 10K type strain sequencing project: providing services to taxonomists for standard genome sequencing and annotation.</title>
        <authorList>
            <consortium name="The Broad Institute Genomics Platform"/>
            <consortium name="The Broad Institute Genome Sequencing Center for Infectious Disease"/>
            <person name="Wu L."/>
            <person name="Ma J."/>
        </authorList>
    </citation>
    <scope>NUCLEOTIDE SEQUENCE [LARGE SCALE GENOMIC DNA]</scope>
    <source>
        <strain evidence="2">CGMCC 4.7093</strain>
    </source>
</reference>
<organism evidence="1 2">
    <name type="scientific">Actinomycetospora atypica</name>
    <dbReference type="NCBI Taxonomy" id="1290095"/>
    <lineage>
        <taxon>Bacteria</taxon>
        <taxon>Bacillati</taxon>
        <taxon>Actinomycetota</taxon>
        <taxon>Actinomycetes</taxon>
        <taxon>Pseudonocardiales</taxon>
        <taxon>Pseudonocardiaceae</taxon>
        <taxon>Actinomycetospora</taxon>
    </lineage>
</organism>
<proteinExistence type="predicted"/>